<dbReference type="PANTHER" id="PTHR31650:SF34">
    <property type="entry name" value="O-ACYLTRANSFERASE WSD1-LIKE ISOFORM X1"/>
    <property type="match status" value="1"/>
</dbReference>
<dbReference type="GO" id="GO:0005886">
    <property type="term" value="C:plasma membrane"/>
    <property type="evidence" value="ECO:0007669"/>
    <property type="project" value="UniProtKB-SubCell"/>
</dbReference>
<evidence type="ECO:0000256" key="10">
    <source>
        <dbReference type="ARBA" id="ARBA00048109"/>
    </source>
</evidence>
<keyword evidence="14" id="KW-1185">Reference proteome</keyword>
<evidence type="ECO:0000256" key="6">
    <source>
        <dbReference type="ARBA" id="ARBA00022824"/>
    </source>
</evidence>
<dbReference type="GO" id="GO:0047196">
    <property type="term" value="F:long-chain-alcohol O-fatty-acyltransferase activity"/>
    <property type="evidence" value="ECO:0007669"/>
    <property type="project" value="UniProtKB-EC"/>
</dbReference>
<comment type="catalytic activity">
    <reaction evidence="10">
        <text>an acyl-CoA + a 1,2-diacyl-sn-glycerol = a triacyl-sn-glycerol + CoA</text>
        <dbReference type="Rhea" id="RHEA:10868"/>
        <dbReference type="ChEBI" id="CHEBI:17815"/>
        <dbReference type="ChEBI" id="CHEBI:57287"/>
        <dbReference type="ChEBI" id="CHEBI:58342"/>
        <dbReference type="ChEBI" id="CHEBI:64615"/>
        <dbReference type="EC" id="2.3.1.20"/>
    </reaction>
</comment>
<organism evidence="13 14">
    <name type="scientific">Aquilegia coerulea</name>
    <name type="common">Rocky mountain columbine</name>
    <dbReference type="NCBI Taxonomy" id="218851"/>
    <lineage>
        <taxon>Eukaryota</taxon>
        <taxon>Viridiplantae</taxon>
        <taxon>Streptophyta</taxon>
        <taxon>Embryophyta</taxon>
        <taxon>Tracheophyta</taxon>
        <taxon>Spermatophyta</taxon>
        <taxon>Magnoliopsida</taxon>
        <taxon>Ranunculales</taxon>
        <taxon>Ranunculaceae</taxon>
        <taxon>Thalictroideae</taxon>
        <taxon>Aquilegia</taxon>
    </lineage>
</organism>
<dbReference type="GO" id="GO:0019432">
    <property type="term" value="P:triglyceride biosynthetic process"/>
    <property type="evidence" value="ECO:0007669"/>
    <property type="project" value="UniProtKB-UniPathway"/>
</dbReference>
<evidence type="ECO:0000256" key="9">
    <source>
        <dbReference type="ARBA" id="ARBA00047604"/>
    </source>
</evidence>
<evidence type="ECO:0000256" key="8">
    <source>
        <dbReference type="ARBA" id="ARBA00024360"/>
    </source>
</evidence>
<keyword evidence="7" id="KW-0012">Acyltransferase</keyword>
<keyword evidence="5" id="KW-0808">Transferase</keyword>
<dbReference type="Proteomes" id="UP000230069">
    <property type="component" value="Unassembled WGS sequence"/>
</dbReference>
<dbReference type="GO" id="GO:0004144">
    <property type="term" value="F:diacylglycerol O-acyltransferase activity"/>
    <property type="evidence" value="ECO:0007669"/>
    <property type="project" value="UniProtKB-EC"/>
</dbReference>
<proteinExistence type="inferred from homology"/>
<evidence type="ECO:0000259" key="11">
    <source>
        <dbReference type="Pfam" id="PF03007"/>
    </source>
</evidence>
<evidence type="ECO:0000313" key="13">
    <source>
        <dbReference type="EMBL" id="PIA56356.1"/>
    </source>
</evidence>
<evidence type="ECO:0000256" key="3">
    <source>
        <dbReference type="ARBA" id="ARBA00004771"/>
    </source>
</evidence>
<dbReference type="InterPro" id="IPR004255">
    <property type="entry name" value="O-acyltransferase_WSD1_N"/>
</dbReference>
<sequence length="419" mass="47193">MLDEFEMIRVIRNMFLPLNERFSSITDVNDKGVHCWKKVDVKVEDHIVVPVFPDGLSTIEYDKALTEYVAKIACEPLPLNKPFWEIHVVKYPTMNGAGSVMFKLSHVIGDGYSIMGVLFRVFRRADDPSLPLTLPNMSLSMNKLGNNSFRSHVSKCINTFSDLTLSLLKGSISEDSKSGIRSGIVGVEFEPIAISSIFIPLDRLKVVKSKVRVTVNDVVTGVLYYIIHLYMVKTRDISCGKNMNLLVMFNTRMLRGYKSIDEMMKANIWGNHVSLLVVPVPCLSGDQKVDPLYFVTKAKEIMKKKKNSLFTYLTSIILKVLTSIRGPMAGAKFLQASFRNTTATISNLIGPVEKMAMAGHPVDCYLILLFWMQSLVFNTVSYKGQLRLIATTEKNFIDTQVFNSCMREAFNNIYDAACL</sequence>
<keyword evidence="6" id="KW-0256">Endoplasmic reticulum</keyword>
<evidence type="ECO:0000256" key="7">
    <source>
        <dbReference type="ARBA" id="ARBA00023315"/>
    </source>
</evidence>
<reference evidence="13 14" key="1">
    <citation type="submission" date="2017-09" db="EMBL/GenBank/DDBJ databases">
        <title>WGS assembly of Aquilegia coerulea Goldsmith.</title>
        <authorList>
            <person name="Hodges S."/>
            <person name="Kramer E."/>
            <person name="Nordborg M."/>
            <person name="Tomkins J."/>
            <person name="Borevitz J."/>
            <person name="Derieg N."/>
            <person name="Yan J."/>
            <person name="Mihaltcheva S."/>
            <person name="Hayes R.D."/>
            <person name="Rokhsar D."/>
        </authorList>
    </citation>
    <scope>NUCLEOTIDE SEQUENCE [LARGE SCALE GENOMIC DNA]</scope>
    <source>
        <strain evidence="14">cv. Goldsmith</strain>
    </source>
</reference>
<protein>
    <submittedName>
        <fullName evidence="13">Uncharacterized protein</fullName>
    </submittedName>
</protein>
<comment type="catalytic activity">
    <reaction evidence="9">
        <text>a long chain fatty alcohol + a fatty acyl-CoA = a long-chain alcohol wax ester + CoA</text>
        <dbReference type="Rhea" id="RHEA:38443"/>
        <dbReference type="ChEBI" id="CHEBI:17135"/>
        <dbReference type="ChEBI" id="CHEBI:57287"/>
        <dbReference type="ChEBI" id="CHEBI:77636"/>
        <dbReference type="ChEBI" id="CHEBI:235323"/>
        <dbReference type="EC" id="2.3.1.75"/>
    </reaction>
</comment>
<gene>
    <name evidence="13" type="ORF">AQUCO_00700584v1</name>
</gene>
<evidence type="ECO:0000256" key="2">
    <source>
        <dbReference type="ARBA" id="ARBA00004586"/>
    </source>
</evidence>
<evidence type="ECO:0000313" key="14">
    <source>
        <dbReference type="Proteomes" id="UP000230069"/>
    </source>
</evidence>
<comment type="similarity">
    <text evidence="8">In the N-terminal section; belongs to the long-chain O-acyltransferase family.</text>
</comment>
<comment type="pathway">
    <text evidence="3">Glycerolipid metabolism; triacylglycerol biosynthesis.</text>
</comment>
<accession>A0A2G5EKR9</accession>
<dbReference type="PANTHER" id="PTHR31650">
    <property type="entry name" value="O-ACYLTRANSFERASE (WSD1-LIKE) FAMILY PROTEIN"/>
    <property type="match status" value="1"/>
</dbReference>
<dbReference type="InParanoid" id="A0A2G5EKR9"/>
<name>A0A2G5EKR9_AQUCA</name>
<comment type="subcellular location">
    <subcellularLocation>
        <location evidence="1">Cell membrane</location>
        <topology evidence="1">Single-pass membrane protein</topology>
    </subcellularLocation>
    <subcellularLocation>
        <location evidence="2">Endoplasmic reticulum membrane</location>
    </subcellularLocation>
</comment>
<dbReference type="InterPro" id="IPR045034">
    <property type="entry name" value="O-acyltransferase_WSD1-like"/>
</dbReference>
<dbReference type="UniPathway" id="UPA00282"/>
<comment type="pathway">
    <text evidence="4">Lipid metabolism.</text>
</comment>
<feature type="domain" description="O-acyltransferase WSD1 C-terminal" evidence="12">
    <location>
        <begin position="269"/>
        <end position="413"/>
    </location>
</feature>
<evidence type="ECO:0000256" key="1">
    <source>
        <dbReference type="ARBA" id="ARBA00004162"/>
    </source>
</evidence>
<evidence type="ECO:0000256" key="4">
    <source>
        <dbReference type="ARBA" id="ARBA00005189"/>
    </source>
</evidence>
<dbReference type="EMBL" id="KZ305024">
    <property type="protein sequence ID" value="PIA56356.1"/>
    <property type="molecule type" value="Genomic_DNA"/>
</dbReference>
<dbReference type="GO" id="GO:0005789">
    <property type="term" value="C:endoplasmic reticulum membrane"/>
    <property type="evidence" value="ECO:0007669"/>
    <property type="project" value="UniProtKB-SubCell"/>
</dbReference>
<dbReference type="OrthoDB" id="619536at2759"/>
<dbReference type="AlphaFoldDB" id="A0A2G5EKR9"/>
<dbReference type="InterPro" id="IPR009721">
    <property type="entry name" value="O-acyltransferase_WSD1_C"/>
</dbReference>
<feature type="domain" description="O-acyltransferase WSD1-like N-terminal" evidence="11">
    <location>
        <begin position="64"/>
        <end position="136"/>
    </location>
</feature>
<dbReference type="Pfam" id="PF03007">
    <property type="entry name" value="WS_DGAT_cat"/>
    <property type="match status" value="1"/>
</dbReference>
<dbReference type="STRING" id="218851.A0A2G5EKR9"/>
<dbReference type="Pfam" id="PF06974">
    <property type="entry name" value="WS_DGAT_C"/>
    <property type="match status" value="1"/>
</dbReference>
<evidence type="ECO:0000259" key="12">
    <source>
        <dbReference type="Pfam" id="PF06974"/>
    </source>
</evidence>
<evidence type="ECO:0000256" key="5">
    <source>
        <dbReference type="ARBA" id="ARBA00022679"/>
    </source>
</evidence>